<sequence>MRSLARFVLLASLTCAAQQSAAPHRTRLILKDGSYQIVMSYQVAGQTVRYVSAERGGATEDIPLDLVDLDATRKWERQHSPGAAATPDAPDRAPAIDPELLKEEAERASFAPLVAPDLHLPEQDSVLALDTWQGAPELVPLVQSDGDLNRSTGHNMLKATLNPFASAHQVVQLKGERAAVQVHVDRPVLYLRIGDESDTAGSGQAFTVDTGGANNQPQRGNVIPATSRYVIVRTEVRTNARVVYSFKTSLLGGTKQQDDVVETTTEQLPGGHWMKVTPDQPLLIGEYALLEVISDKEINLGVWDFGVHPTAPENRDAIKPEPKRPFSLERRRP</sequence>
<evidence type="ECO:0000313" key="4">
    <source>
        <dbReference type="Proteomes" id="UP000198356"/>
    </source>
</evidence>
<feature type="chain" id="PRO_5013235326" evidence="2">
    <location>
        <begin position="22"/>
        <end position="333"/>
    </location>
</feature>
<feature type="signal peptide" evidence="2">
    <location>
        <begin position="1"/>
        <end position="21"/>
    </location>
</feature>
<dbReference type="RefSeq" id="WP_245818056.1">
    <property type="nucleotide sequence ID" value="NZ_FZOU01000007.1"/>
</dbReference>
<protein>
    <submittedName>
        <fullName evidence="3">Uncharacterized protein</fullName>
    </submittedName>
</protein>
<dbReference type="Proteomes" id="UP000198356">
    <property type="component" value="Unassembled WGS sequence"/>
</dbReference>
<evidence type="ECO:0000256" key="1">
    <source>
        <dbReference type="SAM" id="MobiDB-lite"/>
    </source>
</evidence>
<evidence type="ECO:0000256" key="2">
    <source>
        <dbReference type="SAM" id="SignalP"/>
    </source>
</evidence>
<proteinExistence type="predicted"/>
<gene>
    <name evidence="3" type="ORF">SAMN05421770_10728</name>
</gene>
<keyword evidence="4" id="KW-1185">Reference proteome</keyword>
<evidence type="ECO:0000313" key="3">
    <source>
        <dbReference type="EMBL" id="SNT29787.1"/>
    </source>
</evidence>
<keyword evidence="2" id="KW-0732">Signal</keyword>
<dbReference type="EMBL" id="FZOU01000007">
    <property type="protein sequence ID" value="SNT29787.1"/>
    <property type="molecule type" value="Genomic_DNA"/>
</dbReference>
<feature type="region of interest" description="Disordered" evidence="1">
    <location>
        <begin position="311"/>
        <end position="333"/>
    </location>
</feature>
<name>A0A239LGJ9_9BACT</name>
<feature type="compositionally biased region" description="Basic and acidic residues" evidence="1">
    <location>
        <begin position="313"/>
        <end position="333"/>
    </location>
</feature>
<reference evidence="3 4" key="1">
    <citation type="submission" date="2017-06" db="EMBL/GenBank/DDBJ databases">
        <authorList>
            <person name="Kim H.J."/>
            <person name="Triplett B.A."/>
        </authorList>
    </citation>
    <scope>NUCLEOTIDE SEQUENCE [LARGE SCALE GENOMIC DNA]</scope>
    <source>
        <strain evidence="3 4">DSM 18704</strain>
    </source>
</reference>
<dbReference type="AlphaFoldDB" id="A0A239LGJ9"/>
<accession>A0A239LGJ9</accession>
<organism evidence="3 4">
    <name type="scientific">Granulicella rosea</name>
    <dbReference type="NCBI Taxonomy" id="474952"/>
    <lineage>
        <taxon>Bacteria</taxon>
        <taxon>Pseudomonadati</taxon>
        <taxon>Acidobacteriota</taxon>
        <taxon>Terriglobia</taxon>
        <taxon>Terriglobales</taxon>
        <taxon>Acidobacteriaceae</taxon>
        <taxon>Granulicella</taxon>
    </lineage>
</organism>